<feature type="repeat" description="TPR" evidence="3">
    <location>
        <begin position="160"/>
        <end position="193"/>
    </location>
</feature>
<dbReference type="Pfam" id="PF13414">
    <property type="entry name" value="TPR_11"/>
    <property type="match status" value="1"/>
</dbReference>
<reference evidence="4 5" key="1">
    <citation type="journal article" date="2017" name="BMC Genomics">
        <title>Genome sequencing of 39 Akkermansia muciniphila isolates reveals its population structure, genomic and functional diverisity, and global distribution in mammalian gut microbiotas.</title>
        <authorList>
            <person name="Guo X."/>
            <person name="Li S."/>
            <person name="Zhang J."/>
            <person name="Wu F."/>
            <person name="Li X."/>
            <person name="Wu D."/>
            <person name="Zhang M."/>
            <person name="Ou Z."/>
            <person name="Jie Z."/>
            <person name="Yan Q."/>
            <person name="Li P."/>
            <person name="Yi J."/>
            <person name="Peng Y."/>
        </authorList>
    </citation>
    <scope>NUCLEOTIDE SEQUENCE [LARGE SCALE GENOMIC DNA]</scope>
    <source>
        <strain evidence="4 5">GP24</strain>
    </source>
</reference>
<dbReference type="RefSeq" id="WP_102711573.1">
    <property type="nucleotide sequence ID" value="NZ_PJKA01000002.1"/>
</dbReference>
<evidence type="ECO:0000256" key="2">
    <source>
        <dbReference type="ARBA" id="ARBA00022803"/>
    </source>
</evidence>
<proteinExistence type="predicted"/>
<dbReference type="PANTHER" id="PTHR44943">
    <property type="entry name" value="CELLULOSE SYNTHASE OPERON PROTEIN C"/>
    <property type="match status" value="1"/>
</dbReference>
<dbReference type="PROSITE" id="PS50293">
    <property type="entry name" value="TPR_REGION"/>
    <property type="match status" value="5"/>
</dbReference>
<evidence type="ECO:0000313" key="4">
    <source>
        <dbReference type="EMBL" id="PNC20363.1"/>
    </source>
</evidence>
<protein>
    <submittedName>
        <fullName evidence="4">Uncharacterized protein</fullName>
    </submittedName>
</protein>
<feature type="repeat" description="TPR" evidence="3">
    <location>
        <begin position="194"/>
        <end position="227"/>
    </location>
</feature>
<dbReference type="PANTHER" id="PTHR44943:SF8">
    <property type="entry name" value="TPR REPEAT-CONTAINING PROTEIN MJ0263"/>
    <property type="match status" value="1"/>
</dbReference>
<dbReference type="SUPFAM" id="SSF48452">
    <property type="entry name" value="TPR-like"/>
    <property type="match status" value="1"/>
</dbReference>
<dbReference type="InterPro" id="IPR021352">
    <property type="entry name" value="DUF2971"/>
</dbReference>
<feature type="repeat" description="TPR" evidence="3">
    <location>
        <begin position="58"/>
        <end position="91"/>
    </location>
</feature>
<dbReference type="InterPro" id="IPR019734">
    <property type="entry name" value="TPR_rpt"/>
</dbReference>
<dbReference type="EMBL" id="PJKA01000002">
    <property type="protein sequence ID" value="PNC20363.1"/>
    <property type="molecule type" value="Genomic_DNA"/>
</dbReference>
<evidence type="ECO:0000256" key="1">
    <source>
        <dbReference type="ARBA" id="ARBA00022737"/>
    </source>
</evidence>
<dbReference type="Pfam" id="PF13181">
    <property type="entry name" value="TPR_8"/>
    <property type="match status" value="1"/>
</dbReference>
<dbReference type="SMART" id="SM00028">
    <property type="entry name" value="TPR"/>
    <property type="match status" value="7"/>
</dbReference>
<dbReference type="AlphaFoldDB" id="A0A2N8HH50"/>
<evidence type="ECO:0000313" key="5">
    <source>
        <dbReference type="Proteomes" id="UP000236000"/>
    </source>
</evidence>
<comment type="caution">
    <text evidence="4">The sequence shown here is derived from an EMBL/GenBank/DDBJ whole genome shotgun (WGS) entry which is preliminary data.</text>
</comment>
<dbReference type="PROSITE" id="PS50005">
    <property type="entry name" value="TPR"/>
    <property type="match status" value="7"/>
</dbReference>
<dbReference type="Pfam" id="PF00515">
    <property type="entry name" value="TPR_1"/>
    <property type="match status" value="4"/>
</dbReference>
<evidence type="ECO:0000256" key="3">
    <source>
        <dbReference type="PROSITE-ProRule" id="PRU00339"/>
    </source>
</evidence>
<keyword evidence="1" id="KW-0677">Repeat</keyword>
<organism evidence="4 5">
    <name type="scientific">Akkermansia muciniphila</name>
    <dbReference type="NCBI Taxonomy" id="239935"/>
    <lineage>
        <taxon>Bacteria</taxon>
        <taxon>Pseudomonadati</taxon>
        <taxon>Verrucomicrobiota</taxon>
        <taxon>Verrucomicrobiia</taxon>
        <taxon>Verrucomicrobiales</taxon>
        <taxon>Akkermansiaceae</taxon>
        <taxon>Akkermansia</taxon>
    </lineage>
</organism>
<feature type="repeat" description="TPR" evidence="3">
    <location>
        <begin position="24"/>
        <end position="57"/>
    </location>
</feature>
<feature type="repeat" description="TPR" evidence="3">
    <location>
        <begin position="92"/>
        <end position="125"/>
    </location>
</feature>
<feature type="repeat" description="TPR" evidence="3">
    <location>
        <begin position="228"/>
        <end position="261"/>
    </location>
</feature>
<dbReference type="InterPro" id="IPR011990">
    <property type="entry name" value="TPR-like_helical_dom_sf"/>
</dbReference>
<gene>
    <name evidence="4" type="ORF">CXU22_00860</name>
</gene>
<feature type="repeat" description="TPR" evidence="3">
    <location>
        <begin position="126"/>
        <end position="159"/>
    </location>
</feature>
<dbReference type="OrthoDB" id="199979at2"/>
<keyword evidence="2 3" id="KW-0802">TPR repeat</keyword>
<sequence>MNKEKLNKELDNYNKLLEINPYDATLYRNRGNVLDDLIRWEEALDSYDKALEINPNDAASYIYRGNILENLGRRKEALDSYDKALEINSNDDTAYFCKGSLLAILGRLEEALDNYDKSLKINPNNDVAYRLKGGILEDLGRQEEALANYDKALHVYPNESTTYFCKGNLLAEQGRLEEALDNYDKALEINPNDEFIYQLKGNVLGDMGRLEEALTSYDKALEINPKNDKILNNKGYVLSNLGKKEEALACYIHAIQINPDNEIAKRNRRTLIGSLDFWDSLSKNSQVDLWNVDEDFNTLVNRENLKGCSGKDLQYIRRLWVEQYRLLYLLSADLDQVGHYTSSTVFETLLQEQKLTKGKATPLLLCSLAAANDPTEGIVFQTLLGEDCMPFQRIHSNLAVLQTSFSSTIDSLNQFRLYGKNNGEEGTGLCLVFNRSFFASPGETSMIAVRRAEKEATCRKLPLYWVLYYDRDSGRVYYTPACTEHSLNKNFEMEKTSLEKADLKKVEDIGKSLKRIQDTFKAISEECQQTALEMLIYLRHLVKDAAFKDEKELRILSLHPYNDHDPSLKVLPGKNCLSVDYLSVIDGEEEYLEKVIAGPKLRDFANLVDVARFRLHHLGGKKEVEFCQSQAPLN</sequence>
<accession>A0A2N8HH50</accession>
<name>A0A2N8HH50_9BACT</name>
<dbReference type="InterPro" id="IPR051685">
    <property type="entry name" value="Ycf3/AcsC/BcsC/TPR_MFPF"/>
</dbReference>
<dbReference type="Gene3D" id="1.25.40.10">
    <property type="entry name" value="Tetratricopeptide repeat domain"/>
    <property type="match status" value="4"/>
</dbReference>
<dbReference type="Pfam" id="PF11185">
    <property type="entry name" value="DUF2971"/>
    <property type="match status" value="1"/>
</dbReference>
<dbReference type="Proteomes" id="UP000236000">
    <property type="component" value="Unassembled WGS sequence"/>
</dbReference>